<dbReference type="Pfam" id="PF12222">
    <property type="entry name" value="PNGaseA"/>
    <property type="match status" value="1"/>
</dbReference>
<keyword evidence="4" id="KW-1185">Reference proteome</keyword>
<dbReference type="PANTHER" id="PTHR31104">
    <property type="entry name" value="PEPTIDE-N4-(N-ACETYL-BETA-GLUCOSAMINYL)ASPARAGINE AMIDASE A PROTEIN"/>
    <property type="match status" value="1"/>
</dbReference>
<reference evidence="3 4" key="1">
    <citation type="submission" date="2024-01" db="EMBL/GenBank/DDBJ databases">
        <authorList>
            <consortium name="Genoscope - CEA"/>
            <person name="William W."/>
        </authorList>
    </citation>
    <scope>NUCLEOTIDE SEQUENCE [LARGE SCALE GENOMIC DNA]</scope>
    <source>
        <strain evidence="3 4">29B2s-10</strain>
    </source>
</reference>
<evidence type="ECO:0000313" key="4">
    <source>
        <dbReference type="Proteomes" id="UP001497600"/>
    </source>
</evidence>
<gene>
    <name evidence="3" type="ORF">CAAN4_H02476</name>
</gene>
<sequence length="825" mass="90840">MKAHLVRENSIWNMMLFGKARDVVVTPNSPQSAFKDDKKENYQEEPLKFAKEYYSEKVQPYQFEPRNSSRFSLKNKIFLVIIGALLYFHLNPSVSFFHTSNFSSLNYIQDIVDDGELVFGAFNASTPSVPPTEVFAVSFPLLENPVYGTPVHSSILVNHTFGNSWGHPAIANYSPPAGVKFNKVVLTLNTSVTGVQYDRLANLFVGGAQIWRTSTAEPGGKEVFSSFSKDVSKYLSLFTKDSKVVFQLDNLLTPRLTGSFDVQLIAHFYDSPIIVSESGNVKSVSPYGNGTKYDLLSHTQPASSVFPLISSGSNSGKPPLAYLPSDKIHVNLPTFSQNTTRLTLSVFVSGNSAEEFWYTDVLEQYTHRFDQYGKTLLGHGPVRIVNIFFNGEKIATQSPQPFIFTGGISPALWSPTVAIDAFDLPSIEVDLTALLPLLWENQSVEDRFIEIEVSNGYDELSSTTTPQGGIAENWITSANVLSYENSKVVGATGEIKNITDDIDITTFAISPPFSGFLQQIIHGKAFAEITSSLNFTLVDGSILDTTISSFTEASITNIQSYKSFGEKQSLVHVGGSEKSITFVDNSIDEDSLSTVMKKKHKDHKLANNTISQVNTSYAYPLVAQLTEKNYTVIPGHVNIEYDVQLSVVKGLEVSIDGTKAHKIKNEQNGTSTYFITSDGNHGSGSLDTKYKVLSDSPLPLFNYERDVSAVNGTVLSDVVKGGFKKSGSASVPDFVVHSDQGDINNAGSNSRETDYALFASLMAESDLSVKQILEIAEECNIPEIITVLENENSHCSHMSNERVSQYPPPKEQKFKKLGYSMKHQV</sequence>
<feature type="transmembrane region" description="Helical" evidence="1">
    <location>
        <begin position="77"/>
        <end position="97"/>
    </location>
</feature>
<evidence type="ECO:0000313" key="3">
    <source>
        <dbReference type="EMBL" id="CAK7920455.1"/>
    </source>
</evidence>
<dbReference type="InterPro" id="IPR056948">
    <property type="entry name" value="PNGaseA_N"/>
</dbReference>
<dbReference type="Proteomes" id="UP001497600">
    <property type="component" value="Chromosome H"/>
</dbReference>
<dbReference type="InterPro" id="IPR021102">
    <property type="entry name" value="PNGase_A"/>
</dbReference>
<evidence type="ECO:0000259" key="2">
    <source>
        <dbReference type="Pfam" id="PF12222"/>
    </source>
</evidence>
<dbReference type="EMBL" id="OZ004260">
    <property type="protein sequence ID" value="CAK7920455.1"/>
    <property type="molecule type" value="Genomic_DNA"/>
</dbReference>
<feature type="domain" description="Peptide N-acetyl-beta-D-glucosaminyl asparaginase amidase A N-terminal" evidence="2">
    <location>
        <begin position="143"/>
        <end position="499"/>
    </location>
</feature>
<proteinExistence type="predicted"/>
<evidence type="ECO:0000256" key="1">
    <source>
        <dbReference type="SAM" id="Phobius"/>
    </source>
</evidence>
<name>A0ABP0ENR7_9ASCO</name>
<keyword evidence="1" id="KW-1133">Transmembrane helix</keyword>
<protein>
    <recommendedName>
        <fullName evidence="2">Peptide N-acetyl-beta-D-glucosaminyl asparaginase amidase A N-terminal domain-containing protein</fullName>
    </recommendedName>
</protein>
<keyword evidence="1" id="KW-0472">Membrane</keyword>
<keyword evidence="1" id="KW-0812">Transmembrane</keyword>
<organism evidence="3 4">
    <name type="scientific">[Candida] anglica</name>
    <dbReference type="NCBI Taxonomy" id="148631"/>
    <lineage>
        <taxon>Eukaryota</taxon>
        <taxon>Fungi</taxon>
        <taxon>Dikarya</taxon>
        <taxon>Ascomycota</taxon>
        <taxon>Saccharomycotina</taxon>
        <taxon>Pichiomycetes</taxon>
        <taxon>Debaryomycetaceae</taxon>
        <taxon>Kurtzmaniella</taxon>
    </lineage>
</organism>
<accession>A0ABP0ENR7</accession>